<evidence type="ECO:0000256" key="1">
    <source>
        <dbReference type="ARBA" id="ARBA00022801"/>
    </source>
</evidence>
<evidence type="ECO:0000256" key="3">
    <source>
        <dbReference type="SAM" id="SignalP"/>
    </source>
</evidence>
<evidence type="ECO:0000313" key="4">
    <source>
        <dbReference type="EMBL" id="MEE6187404.1"/>
    </source>
</evidence>
<evidence type="ECO:0000256" key="2">
    <source>
        <dbReference type="ARBA" id="ARBA00038358"/>
    </source>
</evidence>
<comment type="caution">
    <text evidence="4">The sequence shown here is derived from an EMBL/GenBank/DDBJ whole genome shotgun (WGS) entry which is preliminary data.</text>
</comment>
<protein>
    <submittedName>
        <fullName evidence="4">Glycoside hydrolase family 88 protein</fullName>
    </submittedName>
</protein>
<organism evidence="4 5">
    <name type="scientific">Niabella digestorum</name>
    <dbReference type="NCBI Taxonomy" id="3117701"/>
    <lineage>
        <taxon>Bacteria</taxon>
        <taxon>Pseudomonadati</taxon>
        <taxon>Bacteroidota</taxon>
        <taxon>Chitinophagia</taxon>
        <taxon>Chitinophagales</taxon>
        <taxon>Chitinophagaceae</taxon>
        <taxon>Niabella</taxon>
    </lineage>
</organism>
<accession>A0ABU7RHC4</accession>
<keyword evidence="1 4" id="KW-0378">Hydrolase</keyword>
<dbReference type="Gene3D" id="1.50.10.10">
    <property type="match status" value="1"/>
</dbReference>
<keyword evidence="3" id="KW-0732">Signal</keyword>
<dbReference type="PANTHER" id="PTHR36845">
    <property type="entry name" value="HYDROLASE, PUTATIVE (AFU_ORTHOLOGUE AFUA_7G05090)-RELATED"/>
    <property type="match status" value="1"/>
</dbReference>
<dbReference type="Pfam" id="PF07470">
    <property type="entry name" value="Glyco_hydro_88"/>
    <property type="match status" value="1"/>
</dbReference>
<evidence type="ECO:0000313" key="5">
    <source>
        <dbReference type="Proteomes" id="UP001357452"/>
    </source>
</evidence>
<dbReference type="PANTHER" id="PTHR36845:SF1">
    <property type="entry name" value="HYDROLASE, PUTATIVE (AFU_ORTHOLOGUE AFUA_7G05090)-RELATED"/>
    <property type="match status" value="1"/>
</dbReference>
<sequence>MYKKTIVIALSFVIVFSACVAKKQSQTALADEFVKENFSHASVMLKGLLKTANEKFDAERGAYPRTINKEEKLVTTNMYDWTSGFFPGSLWYVYEHTKDETLKAEALKWTEKLEPLQTFTRHHDLGFMMYCSYGNAYRITKNEKYKQLLINGAKSLSTRFNETTGSIKSWNVFRSWHNTDEFYFPVIIDNMMNLEMLFFASKVSGDDHFRKIAIKHAETTMQNHFRPDNSSYHVVCYDSTTGKVLTKQTAQGYADNSTWSRGQAWAIYGFTMTYRETGDPRFLNQAIGLADYFVNNKNLPEDGIPYWDFNAYEQGFTPGARSNARNISVLYRDASAAAITASALLELSTYADASKSKQYKAMAVKILRSLSSDAYRAKPGTNGNFILKHCVGSIPHNSEIDVPLVYADYYFLEALHRYDKLLKGQKLF</sequence>
<dbReference type="GO" id="GO:0016787">
    <property type="term" value="F:hydrolase activity"/>
    <property type="evidence" value="ECO:0007669"/>
    <property type="project" value="UniProtKB-KW"/>
</dbReference>
<comment type="similarity">
    <text evidence="2">Belongs to the glycosyl hydrolase 88 family.</text>
</comment>
<keyword evidence="5" id="KW-1185">Reference proteome</keyword>
<name>A0ABU7RHC4_9BACT</name>
<proteinExistence type="inferred from homology"/>
<gene>
    <name evidence="4" type="ORF">V2H41_08975</name>
</gene>
<dbReference type="InterPro" id="IPR052369">
    <property type="entry name" value="UG_Glycosaminoglycan_Hydrolase"/>
</dbReference>
<dbReference type="InterPro" id="IPR010905">
    <property type="entry name" value="Glyco_hydro_88"/>
</dbReference>
<reference evidence="4 5" key="1">
    <citation type="submission" date="2024-01" db="EMBL/GenBank/DDBJ databases">
        <title>Niabella digestum sp. nov., isolated from waste digestion system.</title>
        <authorList>
            <person name="Zhang L."/>
        </authorList>
    </citation>
    <scope>NUCLEOTIDE SEQUENCE [LARGE SCALE GENOMIC DNA]</scope>
    <source>
        <strain evidence="4 5">A18</strain>
    </source>
</reference>
<feature type="signal peptide" evidence="3">
    <location>
        <begin position="1"/>
        <end position="20"/>
    </location>
</feature>
<dbReference type="InterPro" id="IPR012341">
    <property type="entry name" value="6hp_glycosidase-like_sf"/>
</dbReference>
<dbReference type="PROSITE" id="PS51257">
    <property type="entry name" value="PROKAR_LIPOPROTEIN"/>
    <property type="match status" value="1"/>
</dbReference>
<dbReference type="InterPro" id="IPR008928">
    <property type="entry name" value="6-hairpin_glycosidase_sf"/>
</dbReference>
<dbReference type="RefSeq" id="WP_330974812.1">
    <property type="nucleotide sequence ID" value="NZ_JAZGLY010000004.1"/>
</dbReference>
<feature type="chain" id="PRO_5046630733" evidence="3">
    <location>
        <begin position="21"/>
        <end position="428"/>
    </location>
</feature>
<dbReference type="SUPFAM" id="SSF48208">
    <property type="entry name" value="Six-hairpin glycosidases"/>
    <property type="match status" value="1"/>
</dbReference>
<dbReference type="Proteomes" id="UP001357452">
    <property type="component" value="Unassembled WGS sequence"/>
</dbReference>
<dbReference type="EMBL" id="JAZGLY010000004">
    <property type="protein sequence ID" value="MEE6187404.1"/>
    <property type="molecule type" value="Genomic_DNA"/>
</dbReference>